<dbReference type="PANTHER" id="PTHR42105">
    <property type="entry name" value="DIM2-ASSOCIATED PROTEIN 1"/>
    <property type="match status" value="1"/>
</dbReference>
<dbReference type="AlphaFoldDB" id="A0A1L7XL02"/>
<dbReference type="PANTHER" id="PTHR42105:SF1">
    <property type="entry name" value="TRANSALDOLASE"/>
    <property type="match status" value="1"/>
</dbReference>
<dbReference type="EMBL" id="FJOG01000032">
    <property type="protein sequence ID" value="CZR65719.1"/>
    <property type="molecule type" value="Genomic_DNA"/>
</dbReference>
<evidence type="ECO:0000256" key="1">
    <source>
        <dbReference type="SAM" id="MobiDB-lite"/>
    </source>
</evidence>
<dbReference type="OrthoDB" id="7464126at2759"/>
<evidence type="ECO:0000313" key="3">
    <source>
        <dbReference type="Proteomes" id="UP000184330"/>
    </source>
</evidence>
<feature type="compositionally biased region" description="Low complexity" evidence="1">
    <location>
        <begin position="324"/>
        <end position="341"/>
    </location>
</feature>
<evidence type="ECO:0000313" key="2">
    <source>
        <dbReference type="EMBL" id="CZR65719.1"/>
    </source>
</evidence>
<reference evidence="2 3" key="1">
    <citation type="submission" date="2016-03" db="EMBL/GenBank/DDBJ databases">
        <authorList>
            <person name="Ploux O."/>
        </authorList>
    </citation>
    <scope>NUCLEOTIDE SEQUENCE [LARGE SCALE GENOMIC DNA]</scope>
    <source>
        <strain evidence="2 3">UAMH 11012</strain>
    </source>
</reference>
<feature type="region of interest" description="Disordered" evidence="1">
    <location>
        <begin position="294"/>
        <end position="342"/>
    </location>
</feature>
<proteinExistence type="predicted"/>
<evidence type="ECO:0008006" key="4">
    <source>
        <dbReference type="Google" id="ProtNLM"/>
    </source>
</evidence>
<sequence>MLTQYTELRLHLIPGETKDPCCLEVSSQPRLIFPSDNRHELRRFDRDIIVILQLAWNTLQGAKQACGEHGELTREVESLHKALSRVQREMAKSPLGPVNDERRKELDEQLSGCEKILRVIDSVLQKYNALGDDKKKGKRLWQKIKFGNGEMRDLSEIRLKLSVHTTAIMMSLKLYTLGSLGRVETELQNQGGDLRGIRASIDWIMANMTTSRRAADEGSVWTAYENDNKEFWRELRRHLHKEGFSKSNLQEKQDLVMAYVEELGNRRVFDEEESDGEDMPPEVECMDQISVQGPLQTTERTQEHIEGDGGSLDHQTDGSDGDTDTQSIYTSSSSKSSINNSRLLETVSDAIRRLILPELMALKKKKLEQEQ</sequence>
<protein>
    <recommendedName>
        <fullName evidence="4">Fungal N-terminal domain-containing protein</fullName>
    </recommendedName>
</protein>
<accession>A0A1L7XL02</accession>
<name>A0A1L7XL02_9HELO</name>
<dbReference type="Proteomes" id="UP000184330">
    <property type="component" value="Unassembled WGS sequence"/>
</dbReference>
<gene>
    <name evidence="2" type="ORF">PAC_15619</name>
</gene>
<organism evidence="2 3">
    <name type="scientific">Phialocephala subalpina</name>
    <dbReference type="NCBI Taxonomy" id="576137"/>
    <lineage>
        <taxon>Eukaryota</taxon>
        <taxon>Fungi</taxon>
        <taxon>Dikarya</taxon>
        <taxon>Ascomycota</taxon>
        <taxon>Pezizomycotina</taxon>
        <taxon>Leotiomycetes</taxon>
        <taxon>Helotiales</taxon>
        <taxon>Mollisiaceae</taxon>
        <taxon>Phialocephala</taxon>
        <taxon>Phialocephala fortinii species complex</taxon>
    </lineage>
</organism>
<dbReference type="STRING" id="576137.A0A1L7XL02"/>
<keyword evidence="3" id="KW-1185">Reference proteome</keyword>